<sequence length="171" mass="18194">MPHGDHEVRPGEDVQFAELDFFGRVEVPGRPQDDEEGVVVAFQLAALVGLDGILDGQFMQPEQVAQLDEIVRVGLIEADPRHRFGIRPEQGCCFGQRCRAGDALAGDVDRVAGDGARGLFRGDGDLLGNGEAVSVAALGRLADEGTVGAHHGALDLFRDRDEPSGGRQPAE</sequence>
<organism evidence="1">
    <name type="scientific">bioreactor metagenome</name>
    <dbReference type="NCBI Taxonomy" id="1076179"/>
    <lineage>
        <taxon>unclassified sequences</taxon>
        <taxon>metagenomes</taxon>
        <taxon>ecological metagenomes</taxon>
    </lineage>
</organism>
<proteinExistence type="predicted"/>
<dbReference type="EMBL" id="VSSQ01008263">
    <property type="protein sequence ID" value="MPM38375.1"/>
    <property type="molecule type" value="Genomic_DNA"/>
</dbReference>
<evidence type="ECO:0000313" key="1">
    <source>
        <dbReference type="EMBL" id="MPM38375.1"/>
    </source>
</evidence>
<gene>
    <name evidence="1" type="ORF">SDC9_85004</name>
</gene>
<accession>A0A644ZBW5</accession>
<name>A0A644ZBW5_9ZZZZ</name>
<comment type="caution">
    <text evidence="1">The sequence shown here is derived from an EMBL/GenBank/DDBJ whole genome shotgun (WGS) entry which is preliminary data.</text>
</comment>
<protein>
    <submittedName>
        <fullName evidence="1">Uncharacterized protein</fullName>
    </submittedName>
</protein>
<reference evidence="1" key="1">
    <citation type="submission" date="2019-08" db="EMBL/GenBank/DDBJ databases">
        <authorList>
            <person name="Kucharzyk K."/>
            <person name="Murdoch R.W."/>
            <person name="Higgins S."/>
            <person name="Loffler F."/>
        </authorList>
    </citation>
    <scope>NUCLEOTIDE SEQUENCE</scope>
</reference>
<dbReference type="AlphaFoldDB" id="A0A644ZBW5"/>